<reference evidence="2 3" key="1">
    <citation type="submission" date="2014-06" db="EMBL/GenBank/DDBJ databases">
        <title>Evolutionary Origins and Diversification of the Mycorrhizal Mutualists.</title>
        <authorList>
            <consortium name="DOE Joint Genome Institute"/>
            <consortium name="Mycorrhizal Genomics Consortium"/>
            <person name="Kohler A."/>
            <person name="Kuo A."/>
            <person name="Nagy L.G."/>
            <person name="Floudas D."/>
            <person name="Copeland A."/>
            <person name="Barry K.W."/>
            <person name="Cichocki N."/>
            <person name="Veneault-Fourrey C."/>
            <person name="LaButti K."/>
            <person name="Lindquist E.A."/>
            <person name="Lipzen A."/>
            <person name="Lundell T."/>
            <person name="Morin E."/>
            <person name="Murat C."/>
            <person name="Riley R."/>
            <person name="Ohm R."/>
            <person name="Sun H."/>
            <person name="Tunlid A."/>
            <person name="Henrissat B."/>
            <person name="Grigoriev I.V."/>
            <person name="Hibbett D.S."/>
            <person name="Martin F."/>
        </authorList>
    </citation>
    <scope>NUCLEOTIDE SEQUENCE [LARGE SCALE GENOMIC DNA]</scope>
    <source>
        <strain evidence="2 3">SS14</strain>
    </source>
</reference>
<accession>A0A0C9V9Q8</accession>
<dbReference type="Proteomes" id="UP000054279">
    <property type="component" value="Unassembled WGS sequence"/>
</dbReference>
<keyword evidence="3" id="KW-1185">Reference proteome</keyword>
<protein>
    <submittedName>
        <fullName evidence="2">Uncharacterized protein</fullName>
    </submittedName>
</protein>
<evidence type="ECO:0000256" key="1">
    <source>
        <dbReference type="SAM" id="Phobius"/>
    </source>
</evidence>
<feature type="transmembrane region" description="Helical" evidence="1">
    <location>
        <begin position="58"/>
        <end position="78"/>
    </location>
</feature>
<keyword evidence="1" id="KW-0812">Transmembrane</keyword>
<dbReference type="EMBL" id="KN837121">
    <property type="protein sequence ID" value="KIJ43714.1"/>
    <property type="molecule type" value="Genomic_DNA"/>
</dbReference>
<evidence type="ECO:0000313" key="3">
    <source>
        <dbReference type="Proteomes" id="UP000054279"/>
    </source>
</evidence>
<keyword evidence="1" id="KW-1133">Transmembrane helix</keyword>
<keyword evidence="1" id="KW-0472">Membrane</keyword>
<dbReference type="HOGENOM" id="CLU_680016_0_0_1"/>
<dbReference type="AlphaFoldDB" id="A0A0C9V9Q8"/>
<gene>
    <name evidence="2" type="ORF">M422DRAFT_252958</name>
</gene>
<name>A0A0C9V9Q8_SPHS4</name>
<evidence type="ECO:0000313" key="2">
    <source>
        <dbReference type="EMBL" id="KIJ43714.1"/>
    </source>
</evidence>
<proteinExistence type="predicted"/>
<organism evidence="2 3">
    <name type="scientific">Sphaerobolus stellatus (strain SS14)</name>
    <dbReference type="NCBI Taxonomy" id="990650"/>
    <lineage>
        <taxon>Eukaryota</taxon>
        <taxon>Fungi</taxon>
        <taxon>Dikarya</taxon>
        <taxon>Basidiomycota</taxon>
        <taxon>Agaricomycotina</taxon>
        <taxon>Agaricomycetes</taxon>
        <taxon>Phallomycetidae</taxon>
        <taxon>Geastrales</taxon>
        <taxon>Sphaerobolaceae</taxon>
        <taxon>Sphaerobolus</taxon>
    </lineage>
</organism>
<sequence length="405" mass="46192">MHILLQTDIPYKVPSNVLADIDGLRRVAEQVRLGEGAWGDAWTVERVMKLARENARKFYGVGSIWFGLTVFIMSLQTISVEERLSAMRQTWAYPLKLPREWLSNAISDRRLYSRFLCDLVIKLPHGHCSTIELMVINLPRNLLVEPWRVELDFLEPSVVLHSDKPRAQYRGKTSNYSSFAVVVELNVLDINQFQPSLGAIAAQCEPSIRFIVDGCRFFSCQVGYVDTKAFPSWLIVFGILVCEGEITLVAHYPAAKCLKEYDNSPPQITTSVIDILTFHPSVVFDDDVSECCEWSGEDSENPTWIAVRRGSVALSSVYKTAGMIVGMCQGLRWTADILLREEEQDREFAKWKWKTLNPSETATDVLVEDQDEKPLEKYLLRKEFKCTLKQRRMNAEVVENKQGAD</sequence>